<protein>
    <submittedName>
        <fullName evidence="9">C-type cytochrome biogenesis protein CcmI</fullName>
    </submittedName>
</protein>
<dbReference type="InterPro" id="IPR051263">
    <property type="entry name" value="C-type_cytochrome_biogenesis"/>
</dbReference>
<proteinExistence type="predicted"/>
<feature type="transmembrane region" description="Helical" evidence="6">
    <location>
        <begin position="88"/>
        <end position="105"/>
    </location>
</feature>
<evidence type="ECO:0000256" key="2">
    <source>
        <dbReference type="ARBA" id="ARBA00022737"/>
    </source>
</evidence>
<feature type="domain" description="Cytochrome c-type biogenesis protein H TPR" evidence="8">
    <location>
        <begin position="111"/>
        <end position="267"/>
    </location>
</feature>
<keyword evidence="4 5" id="KW-0802">TPR repeat</keyword>
<dbReference type="RefSeq" id="WP_126757277.1">
    <property type="nucleotide sequence ID" value="NZ_PIPQ01000002.1"/>
</dbReference>
<dbReference type="InterPro" id="IPR017560">
    <property type="entry name" value="Cyt_c_biogenesis_CcmI"/>
</dbReference>
<dbReference type="InterPro" id="IPR019734">
    <property type="entry name" value="TPR_rpt"/>
</dbReference>
<keyword evidence="10" id="KW-1185">Reference proteome</keyword>
<dbReference type="AlphaFoldDB" id="A0A432X875"/>
<keyword evidence="6" id="KW-1133">Transmembrane helix</keyword>
<dbReference type="Gene3D" id="1.25.40.10">
    <property type="entry name" value="Tetratricopeptide repeat domain"/>
    <property type="match status" value="1"/>
</dbReference>
<dbReference type="PROSITE" id="PS50005">
    <property type="entry name" value="TPR"/>
    <property type="match status" value="1"/>
</dbReference>
<dbReference type="InterPro" id="IPR056413">
    <property type="entry name" value="TPR_CcmH_CycH"/>
</dbReference>
<dbReference type="Pfam" id="PF23914">
    <property type="entry name" value="TPR_CcmH_CycH"/>
    <property type="match status" value="1"/>
</dbReference>
<organism evidence="9 10">
    <name type="scientific">Aliidiomarina taiwanensis</name>
    <dbReference type="NCBI Taxonomy" id="946228"/>
    <lineage>
        <taxon>Bacteria</taxon>
        <taxon>Pseudomonadati</taxon>
        <taxon>Pseudomonadota</taxon>
        <taxon>Gammaproteobacteria</taxon>
        <taxon>Alteromonadales</taxon>
        <taxon>Idiomarinaceae</taxon>
        <taxon>Aliidiomarina</taxon>
    </lineage>
</organism>
<dbReference type="Proteomes" id="UP000286976">
    <property type="component" value="Unassembled WGS sequence"/>
</dbReference>
<feature type="domain" description="Cytochrome c-type biogenesis protein H Ig-like" evidence="7">
    <location>
        <begin position="288"/>
        <end position="394"/>
    </location>
</feature>
<evidence type="ECO:0000256" key="4">
    <source>
        <dbReference type="ARBA" id="ARBA00022803"/>
    </source>
</evidence>
<dbReference type="OrthoDB" id="9776053at2"/>
<keyword evidence="6" id="KW-0812">Transmembrane</keyword>
<name>A0A432X875_9GAMM</name>
<sequence length="399" mass="43988">MWYLALALLAVFAVVILLLARRQQLSTLSTLHANKAVYESRLQELDEDKAQGLLNDKDLANAQRELKKTFVTDVHNPDEEVRMQPARITWVALLALVAATALYVWGGSWQQQQQADTALAELEQRSARLLNNANVQPDAEEMMLFALGLRQRLAQEPNASAWSLYGRIMLQVGQLDEALAAFEQSRSITPNSVSNLMYYAQALILSGSDADLAKAGSFVGDILRENRTNVEALGLLGVIAYERGDFERAAQAWEITVRLLDESDPRRASLLSSIEDAKARSDGSVLTLTVNVDISEAMRNELVYGSTLFVFVRDPDGGRAPIAVARRTISDFPITVTLTDADAVMTDTGLSDAENWLIGARITRSGTIEMQKGDMEARPVVMAAEPNLTVPLRITEIRQ</sequence>
<evidence type="ECO:0000259" key="8">
    <source>
        <dbReference type="Pfam" id="PF23914"/>
    </source>
</evidence>
<evidence type="ECO:0000256" key="5">
    <source>
        <dbReference type="PROSITE-ProRule" id="PRU00339"/>
    </source>
</evidence>
<reference evidence="9 10" key="1">
    <citation type="journal article" date="2011" name="Front. Microbiol.">
        <title>Genomic signatures of strain selection and enhancement in Bacillus atrophaeus var. globigii, a historical biowarfare simulant.</title>
        <authorList>
            <person name="Gibbons H.S."/>
            <person name="Broomall S.M."/>
            <person name="McNew L.A."/>
            <person name="Daligault H."/>
            <person name="Chapman C."/>
            <person name="Bruce D."/>
            <person name="Karavis M."/>
            <person name="Krepps M."/>
            <person name="McGregor P.A."/>
            <person name="Hong C."/>
            <person name="Park K.H."/>
            <person name="Akmal A."/>
            <person name="Feldman A."/>
            <person name="Lin J.S."/>
            <person name="Chang W.E."/>
            <person name="Higgs B.W."/>
            <person name="Demirev P."/>
            <person name="Lindquist J."/>
            <person name="Liem A."/>
            <person name="Fochler E."/>
            <person name="Read T.D."/>
            <person name="Tapia R."/>
            <person name="Johnson S."/>
            <person name="Bishop-Lilly K.A."/>
            <person name="Detter C."/>
            <person name="Han C."/>
            <person name="Sozhamannan S."/>
            <person name="Rosenzweig C.N."/>
            <person name="Skowronski E.W."/>
        </authorList>
    </citation>
    <scope>NUCLEOTIDE SEQUENCE [LARGE SCALE GENOMIC DNA]</scope>
    <source>
        <strain evidence="9 10">AIT1</strain>
    </source>
</reference>
<evidence type="ECO:0000313" key="9">
    <source>
        <dbReference type="EMBL" id="RUO43063.1"/>
    </source>
</evidence>
<dbReference type="NCBIfam" id="TIGR03142">
    <property type="entry name" value="cytochro_ccmI"/>
    <property type="match status" value="1"/>
</dbReference>
<keyword evidence="2" id="KW-0677">Repeat</keyword>
<evidence type="ECO:0000259" key="7">
    <source>
        <dbReference type="Pfam" id="PF23892"/>
    </source>
</evidence>
<dbReference type="EMBL" id="PIPQ01000002">
    <property type="protein sequence ID" value="RUO43063.1"/>
    <property type="molecule type" value="Genomic_DNA"/>
</dbReference>
<feature type="repeat" description="TPR" evidence="5">
    <location>
        <begin position="159"/>
        <end position="192"/>
    </location>
</feature>
<dbReference type="GO" id="GO:0030313">
    <property type="term" value="C:cell envelope"/>
    <property type="evidence" value="ECO:0007669"/>
    <property type="project" value="UniProtKB-SubCell"/>
</dbReference>
<dbReference type="GO" id="GO:0017004">
    <property type="term" value="P:cytochrome complex assembly"/>
    <property type="evidence" value="ECO:0007669"/>
    <property type="project" value="UniProtKB-KW"/>
</dbReference>
<dbReference type="SMART" id="SM00028">
    <property type="entry name" value="TPR"/>
    <property type="match status" value="2"/>
</dbReference>
<comment type="subcellular location">
    <subcellularLocation>
        <location evidence="1">Cell envelope</location>
    </subcellularLocation>
</comment>
<keyword evidence="6" id="KW-0472">Membrane</keyword>
<evidence type="ECO:0000256" key="3">
    <source>
        <dbReference type="ARBA" id="ARBA00022748"/>
    </source>
</evidence>
<evidence type="ECO:0000256" key="1">
    <source>
        <dbReference type="ARBA" id="ARBA00004196"/>
    </source>
</evidence>
<comment type="caution">
    <text evidence="9">The sequence shown here is derived from an EMBL/GenBank/DDBJ whole genome shotgun (WGS) entry which is preliminary data.</text>
</comment>
<keyword evidence="3" id="KW-0201">Cytochrome c-type biogenesis</keyword>
<dbReference type="PANTHER" id="PTHR47870:SF1">
    <property type="entry name" value="CYTOCHROME C-TYPE BIOGENESIS PROTEIN CCMH"/>
    <property type="match status" value="1"/>
</dbReference>
<dbReference type="InterPro" id="IPR011990">
    <property type="entry name" value="TPR-like_helical_dom_sf"/>
</dbReference>
<dbReference type="Pfam" id="PF23892">
    <property type="entry name" value="Ig_CycH"/>
    <property type="match status" value="1"/>
</dbReference>
<dbReference type="GO" id="GO:0005886">
    <property type="term" value="C:plasma membrane"/>
    <property type="evidence" value="ECO:0007669"/>
    <property type="project" value="TreeGrafter"/>
</dbReference>
<gene>
    <name evidence="9" type="primary">ccmI</name>
    <name evidence="9" type="ORF">CWE15_06595</name>
</gene>
<evidence type="ECO:0000313" key="10">
    <source>
        <dbReference type="Proteomes" id="UP000286976"/>
    </source>
</evidence>
<evidence type="ECO:0000256" key="6">
    <source>
        <dbReference type="SAM" id="Phobius"/>
    </source>
</evidence>
<dbReference type="PANTHER" id="PTHR47870">
    <property type="entry name" value="CYTOCHROME C-TYPE BIOGENESIS PROTEIN CCMH"/>
    <property type="match status" value="1"/>
</dbReference>
<dbReference type="SUPFAM" id="SSF48452">
    <property type="entry name" value="TPR-like"/>
    <property type="match status" value="1"/>
</dbReference>
<accession>A0A432X875</accession>
<dbReference type="InterPro" id="IPR056412">
    <property type="entry name" value="Ig_CycH"/>
</dbReference>